<dbReference type="Gene3D" id="2.30.30.100">
    <property type="match status" value="1"/>
</dbReference>
<dbReference type="InterPro" id="IPR010920">
    <property type="entry name" value="LSM_dom_sf"/>
</dbReference>
<feature type="compositionally biased region" description="Basic and acidic residues" evidence="1">
    <location>
        <begin position="358"/>
        <end position="367"/>
    </location>
</feature>
<dbReference type="InterPro" id="IPR039267">
    <property type="entry name" value="Lsm11"/>
</dbReference>
<feature type="region of interest" description="Disordered" evidence="1">
    <location>
        <begin position="358"/>
        <end position="392"/>
    </location>
</feature>
<accession>A0A7S4AHE2</accession>
<dbReference type="GO" id="GO:0006398">
    <property type="term" value="P:mRNA 3'-end processing by stem-loop binding and cleavage"/>
    <property type="evidence" value="ECO:0007669"/>
    <property type="project" value="TreeGrafter"/>
</dbReference>
<gene>
    <name evidence="3" type="ORF">PAUS00366_LOCUS8222</name>
</gene>
<dbReference type="InterPro" id="IPR001163">
    <property type="entry name" value="Sm_dom_euk/arc"/>
</dbReference>
<dbReference type="AlphaFoldDB" id="A0A7S4AHE2"/>
<dbReference type="PANTHER" id="PTHR21415:SF1">
    <property type="entry name" value="U7 SNRNA-ASSOCIATED SM-LIKE PROTEIN LSM11"/>
    <property type="match status" value="1"/>
</dbReference>
<reference evidence="3" key="1">
    <citation type="submission" date="2021-01" db="EMBL/GenBank/DDBJ databases">
        <authorList>
            <person name="Corre E."/>
            <person name="Pelletier E."/>
            <person name="Niang G."/>
            <person name="Scheremetjew M."/>
            <person name="Finn R."/>
            <person name="Kale V."/>
            <person name="Holt S."/>
            <person name="Cochrane G."/>
            <person name="Meng A."/>
            <person name="Brown T."/>
            <person name="Cohen L."/>
        </authorList>
    </citation>
    <scope>NUCLEOTIDE SEQUENCE</scope>
    <source>
        <strain evidence="3">10249 10 AB</strain>
    </source>
</reference>
<feature type="domain" description="Sm" evidence="2">
    <location>
        <begin position="269"/>
        <end position="412"/>
    </location>
</feature>
<evidence type="ECO:0000256" key="1">
    <source>
        <dbReference type="SAM" id="MobiDB-lite"/>
    </source>
</evidence>
<sequence length="450" mass="51036">MNDESASPKGRTPPIPEVSAATAANVVLTRRSNERIPLSLGKGSLRIRLEAYYSLISPDTLSDQTVWLRKYDQIYEKYGGTHQGERKLATKLAKKYGTTLRLLLVTDQSSSTHSNKIGNEQNSNPTRDESWYRLCQREAGSGVVDFLSPDFDPIKTLTSASSEDIARANPWMAELLPKTILDNVGKCATLLPKDDPLRKESHHHQVQLRKPTALKTHVGQQQQQAGGTLEPSQKRPRRNNSKNNNNVDLHPFEAIASHLDSGPHSLLFRLRRDRKRVKVVVRYVNMLRGTIAGSLVAFDKHMNLILRDVEEVYCPRIANEKYEMSNRELELERRRRISLMGDREKGVDQSLLITAKDDMKRENESSIDHGASNIDSRKHHQQHQQPPGTWNVRRRQMKQLLVRGDMVVSIYEAAQEKTNVQKSRYRKRMATVAAAAATTNRNEQAAKQAS</sequence>
<evidence type="ECO:0000259" key="2">
    <source>
        <dbReference type="SMART" id="SM00651"/>
    </source>
</evidence>
<name>A0A7S4AHE2_9STRA</name>
<feature type="region of interest" description="Disordered" evidence="1">
    <location>
        <begin position="194"/>
        <end position="248"/>
    </location>
</feature>
<protein>
    <recommendedName>
        <fullName evidence="2">Sm domain-containing protein</fullName>
    </recommendedName>
</protein>
<organism evidence="3">
    <name type="scientific">Pseudo-nitzschia australis</name>
    <dbReference type="NCBI Taxonomy" id="44445"/>
    <lineage>
        <taxon>Eukaryota</taxon>
        <taxon>Sar</taxon>
        <taxon>Stramenopiles</taxon>
        <taxon>Ochrophyta</taxon>
        <taxon>Bacillariophyta</taxon>
        <taxon>Bacillariophyceae</taxon>
        <taxon>Bacillariophycidae</taxon>
        <taxon>Bacillariales</taxon>
        <taxon>Bacillariaceae</taxon>
        <taxon>Pseudo-nitzschia</taxon>
    </lineage>
</organism>
<dbReference type="GO" id="GO:0071209">
    <property type="term" value="F:U7 snRNA binding"/>
    <property type="evidence" value="ECO:0007669"/>
    <property type="project" value="InterPro"/>
</dbReference>
<dbReference type="GO" id="GO:0005683">
    <property type="term" value="C:U7 snRNP"/>
    <property type="evidence" value="ECO:0007669"/>
    <property type="project" value="TreeGrafter"/>
</dbReference>
<dbReference type="SMART" id="SM00651">
    <property type="entry name" value="Sm"/>
    <property type="match status" value="1"/>
</dbReference>
<proteinExistence type="predicted"/>
<dbReference type="EMBL" id="HBIX01010911">
    <property type="protein sequence ID" value="CAE0715470.1"/>
    <property type="molecule type" value="Transcribed_RNA"/>
</dbReference>
<dbReference type="PANTHER" id="PTHR21415">
    <property type="entry name" value="U7 SNRNA-ASSOCIATED SM-LIKE PROTEIN LSM11"/>
    <property type="match status" value="1"/>
</dbReference>
<dbReference type="Pfam" id="PF01423">
    <property type="entry name" value="LSM"/>
    <property type="match status" value="1"/>
</dbReference>
<evidence type="ECO:0000313" key="3">
    <source>
        <dbReference type="EMBL" id="CAE0715470.1"/>
    </source>
</evidence>
<dbReference type="SUPFAM" id="SSF50182">
    <property type="entry name" value="Sm-like ribonucleoproteins"/>
    <property type="match status" value="1"/>
</dbReference>